<accession>A0ACC0MQ00</accession>
<evidence type="ECO:0000313" key="1">
    <source>
        <dbReference type="EMBL" id="KAI8543116.1"/>
    </source>
</evidence>
<keyword evidence="2" id="KW-1185">Reference proteome</keyword>
<name>A0ACC0MQ00_RHOML</name>
<comment type="caution">
    <text evidence="1">The sequence shown here is derived from an EMBL/GenBank/DDBJ whole genome shotgun (WGS) entry which is preliminary data.</text>
</comment>
<gene>
    <name evidence="1" type="ORF">RHMOL_Rhmol08G0193400</name>
</gene>
<protein>
    <submittedName>
        <fullName evidence="1">Uncharacterized protein</fullName>
    </submittedName>
</protein>
<sequence>MSMFQVHKSCNVVTETGQRLLNVVKCQKLLVSMMIPNLESLRIWKRVRSMIVTMLGMISRRRMPLKLKSGGLRSLLCVPNLMLSTMGLNHQMRIPIPNMVQNLTEVKLMKLKEEIELRKQTNLAELNHLDVATRIEIEGYRTGTCLRLKVHDVPFKMVEYFDPLHPILVGRISLSEENVGYMQVRLKCHRRHKKVRKT</sequence>
<reference evidence="1" key="1">
    <citation type="submission" date="2022-02" db="EMBL/GenBank/DDBJ databases">
        <title>Plant Genome Project.</title>
        <authorList>
            <person name="Zhang R.-G."/>
        </authorList>
    </citation>
    <scope>NUCLEOTIDE SEQUENCE</scope>
    <source>
        <strain evidence="1">AT1</strain>
    </source>
</reference>
<dbReference type="Proteomes" id="UP001062846">
    <property type="component" value="Chromosome 8"/>
</dbReference>
<organism evidence="1 2">
    <name type="scientific">Rhododendron molle</name>
    <name type="common">Chinese azalea</name>
    <name type="synonym">Azalea mollis</name>
    <dbReference type="NCBI Taxonomy" id="49168"/>
    <lineage>
        <taxon>Eukaryota</taxon>
        <taxon>Viridiplantae</taxon>
        <taxon>Streptophyta</taxon>
        <taxon>Embryophyta</taxon>
        <taxon>Tracheophyta</taxon>
        <taxon>Spermatophyta</taxon>
        <taxon>Magnoliopsida</taxon>
        <taxon>eudicotyledons</taxon>
        <taxon>Gunneridae</taxon>
        <taxon>Pentapetalae</taxon>
        <taxon>asterids</taxon>
        <taxon>Ericales</taxon>
        <taxon>Ericaceae</taxon>
        <taxon>Ericoideae</taxon>
        <taxon>Rhodoreae</taxon>
        <taxon>Rhododendron</taxon>
    </lineage>
</organism>
<dbReference type="EMBL" id="CM046395">
    <property type="protein sequence ID" value="KAI8543116.1"/>
    <property type="molecule type" value="Genomic_DNA"/>
</dbReference>
<proteinExistence type="predicted"/>
<evidence type="ECO:0000313" key="2">
    <source>
        <dbReference type="Proteomes" id="UP001062846"/>
    </source>
</evidence>